<dbReference type="PANTHER" id="PTHR35190">
    <property type="entry name" value="PROTEIN DCD1B"/>
    <property type="match status" value="1"/>
</dbReference>
<evidence type="ECO:0000313" key="6">
    <source>
        <dbReference type="Proteomes" id="UP000284495"/>
    </source>
</evidence>
<dbReference type="Proteomes" id="UP000284495">
    <property type="component" value="Unassembled WGS sequence"/>
</dbReference>
<dbReference type="NCBIfam" id="NF040521">
    <property type="entry name" value="C45_proenzyme"/>
    <property type="match status" value="1"/>
</dbReference>
<reference evidence="4 6" key="3">
    <citation type="submission" date="2018-08" db="EMBL/GenBank/DDBJ databases">
        <title>A genome reference for cultivated species of the human gut microbiota.</title>
        <authorList>
            <person name="Zou Y."/>
            <person name="Xue W."/>
            <person name="Luo G."/>
        </authorList>
    </citation>
    <scope>NUCLEOTIDE SEQUENCE [LARGE SCALE GENOMIC DNA]</scope>
    <source>
        <strain evidence="4 6">AF38-2</strain>
    </source>
</reference>
<proteinExistence type="predicted"/>
<evidence type="ECO:0000313" key="5">
    <source>
        <dbReference type="Proteomes" id="UP000196036"/>
    </source>
</evidence>
<comment type="caution">
    <text evidence="3">The sequence shown here is derived from an EMBL/GenBank/DDBJ whole genome shotgun (WGS) entry which is preliminary data.</text>
</comment>
<dbReference type="InterPro" id="IPR005079">
    <property type="entry name" value="Peptidase_C45_hydrolase"/>
</dbReference>
<organism evidence="3 5">
    <name type="scientific">Bacteroides xylanisolvens</name>
    <dbReference type="NCBI Taxonomy" id="371601"/>
    <lineage>
        <taxon>Bacteria</taxon>
        <taxon>Pseudomonadati</taxon>
        <taxon>Bacteroidota</taxon>
        <taxon>Bacteroidia</taxon>
        <taxon>Bacteroidales</taxon>
        <taxon>Bacteroidaceae</taxon>
        <taxon>Bacteroides</taxon>
    </lineage>
</organism>
<keyword evidence="3" id="KW-0378">Hydrolase</keyword>
<dbReference type="InterPro" id="IPR047794">
    <property type="entry name" value="C45_proenzyme-like"/>
</dbReference>
<dbReference type="EMBL" id="NFLW01000015">
    <property type="protein sequence ID" value="OUQ70011.1"/>
    <property type="molecule type" value="Genomic_DNA"/>
</dbReference>
<dbReference type="Proteomes" id="UP000196036">
    <property type="component" value="Unassembled WGS sequence"/>
</dbReference>
<dbReference type="RefSeq" id="WP_087318134.1">
    <property type="nucleotide sequence ID" value="NZ_JAQEAW010000005.1"/>
</dbReference>
<dbReference type="EMBL" id="QROO01000008">
    <property type="protein sequence ID" value="RHL39145.1"/>
    <property type="molecule type" value="Genomic_DNA"/>
</dbReference>
<dbReference type="InterPro" id="IPR047803">
    <property type="entry name" value="DCD1A/B-like"/>
</dbReference>
<dbReference type="GO" id="GO:0016787">
    <property type="term" value="F:hydrolase activity"/>
    <property type="evidence" value="ECO:0007669"/>
    <property type="project" value="UniProtKB-KW"/>
</dbReference>
<feature type="domain" description="Peptidase C45 hydrolase" evidence="2">
    <location>
        <begin position="213"/>
        <end position="404"/>
    </location>
</feature>
<reference evidence="3" key="2">
    <citation type="journal article" date="2018" name="BMC Genomics">
        <title>Whole genome sequencing and function prediction of 133 gut anaerobes isolated from chicken caecum in pure cultures.</title>
        <authorList>
            <person name="Medvecky M."/>
            <person name="Cejkova D."/>
            <person name="Polansky O."/>
            <person name="Karasova D."/>
            <person name="Kubasova T."/>
            <person name="Cizek A."/>
            <person name="Rychlik I."/>
        </authorList>
    </citation>
    <scope>NUCLEOTIDE SEQUENCE</scope>
    <source>
        <strain evidence="3">An109</strain>
    </source>
</reference>
<sequence>MHKTIKKIFKYTSCVLLSLLVILIAGVCYLYFSADMRTPKHEPGIIMTKVSHADTTIMVPAEVLYNDTLDLRYYDGNFLRHSESGLWELFVKGDAFQRGEAIGKLSSDLLHYQEKVFVDQIREIIPSDSYLKFLRFFIVLFNRHLGENVLEEYRDEIYGISLSCTHEYDFIGTPYERQLNYHSAHDLGHAMQDYMLVGCSSFATWGTQSADSSLLIGRNFDFYVGDAFAENKQVAFYTPDQGYKFASVGWPGMIGVLSGMNETGLTVTINAAKSAVPTGSATPISILTREILQYASTIDEAFAIAKKRKTFVSESILIGSSKDGKAAIIEKSPEKTVLFKGKEADRLICTNHYQSEEFSKDERNMENIRTSDSPYRFARLEELINENMPIDASKAASILRNHKGLQNADLGLANEMAINQFIAHHSVIFQPEKRLMWVSTSPWQCGKYVAYDLNKIFNDTINLQHEIYSSNLTISADEFAETPEFQHLLTYKKLTPLLLKKIRKKEKIEEHVLKTYEASNPSLYYVYEVMGNYYEAMQQPQQAIVYWQKALKKPIPKLQEKERIQQKIQKQSKDGKES</sequence>
<dbReference type="Pfam" id="PF03417">
    <property type="entry name" value="AAT"/>
    <property type="match status" value="1"/>
</dbReference>
<accession>A0A1Y4VIZ4</accession>
<feature type="transmembrane region" description="Helical" evidence="1">
    <location>
        <begin position="12"/>
        <end position="32"/>
    </location>
</feature>
<gene>
    <name evidence="3" type="ORF">B5E52_09540</name>
    <name evidence="4" type="ORF">DW027_07900</name>
</gene>
<keyword evidence="1" id="KW-0472">Membrane</keyword>
<evidence type="ECO:0000256" key="1">
    <source>
        <dbReference type="SAM" id="Phobius"/>
    </source>
</evidence>
<dbReference type="AlphaFoldDB" id="A0A1Y4VIZ4"/>
<keyword evidence="1" id="KW-1133">Transmembrane helix</keyword>
<evidence type="ECO:0000313" key="3">
    <source>
        <dbReference type="EMBL" id="OUQ70011.1"/>
    </source>
</evidence>
<reference evidence="5" key="1">
    <citation type="submission" date="2017-04" db="EMBL/GenBank/DDBJ databases">
        <title>Function of individual gut microbiota members based on whole genome sequencing of pure cultures obtained from chicken caecum.</title>
        <authorList>
            <person name="Medvecky M."/>
            <person name="Cejkova D."/>
            <person name="Polansky O."/>
            <person name="Karasova D."/>
            <person name="Kubasova T."/>
            <person name="Cizek A."/>
            <person name="Rychlik I."/>
        </authorList>
    </citation>
    <scope>NUCLEOTIDE SEQUENCE [LARGE SCALE GENOMIC DNA]</scope>
    <source>
        <strain evidence="5">An109</strain>
    </source>
</reference>
<protein>
    <submittedName>
        <fullName evidence="3">Choloylglycine hydrolase</fullName>
    </submittedName>
</protein>
<name>A0A1Y4VIZ4_9BACE</name>
<evidence type="ECO:0000259" key="2">
    <source>
        <dbReference type="Pfam" id="PF03417"/>
    </source>
</evidence>
<dbReference type="Gene3D" id="3.60.60.10">
    <property type="entry name" value="Penicillin V Acylase, Chain A"/>
    <property type="match status" value="1"/>
</dbReference>
<keyword evidence="1" id="KW-0812">Transmembrane</keyword>
<dbReference type="PANTHER" id="PTHR35190:SF2">
    <property type="entry name" value="PROTEIN DCD1B"/>
    <property type="match status" value="1"/>
</dbReference>
<evidence type="ECO:0000313" key="4">
    <source>
        <dbReference type="EMBL" id="RHL39145.1"/>
    </source>
</evidence>